<accession>E6JZ06</accession>
<evidence type="ECO:0000256" key="1">
    <source>
        <dbReference type="ARBA" id="ARBA00022737"/>
    </source>
</evidence>
<dbReference type="Proteomes" id="UP000004946">
    <property type="component" value="Chromosome"/>
</dbReference>
<dbReference type="PROSITE" id="PS51257">
    <property type="entry name" value="PROKAR_LIPOPROTEIN"/>
    <property type="match status" value="1"/>
</dbReference>
<dbReference type="Gene3D" id="2.10.270.10">
    <property type="entry name" value="Cholin Binding"/>
    <property type="match status" value="2"/>
</dbReference>
<dbReference type="AlphaFoldDB" id="E6JZ06"/>
<dbReference type="Pfam" id="PF19127">
    <property type="entry name" value="Choline_bind_3"/>
    <property type="match status" value="2"/>
</dbReference>
<organism evidence="2 3">
    <name type="scientific">Parascardovia denticolens DSM 10105 = JCM 12538</name>
    <dbReference type="NCBI Taxonomy" id="864564"/>
    <lineage>
        <taxon>Bacteria</taxon>
        <taxon>Bacillati</taxon>
        <taxon>Actinomycetota</taxon>
        <taxon>Actinomycetes</taxon>
        <taxon>Bifidobacteriales</taxon>
        <taxon>Bifidobacteriaceae</taxon>
        <taxon>Parascardovia</taxon>
    </lineage>
</organism>
<dbReference type="Gene3D" id="2.20.120.10">
    <property type="entry name" value="Multimodular pneumococcal cell wall endolysin, domain 3"/>
    <property type="match status" value="1"/>
</dbReference>
<evidence type="ECO:0000313" key="3">
    <source>
        <dbReference type="Proteomes" id="UP000004946"/>
    </source>
</evidence>
<dbReference type="KEGG" id="pdo:PSDT_1470"/>
<reference evidence="2 3" key="1">
    <citation type="submission" date="2010-12" db="EMBL/GenBank/DDBJ databases">
        <authorList>
            <person name="Muzny D."/>
            <person name="Qin X."/>
            <person name="Buhay C."/>
            <person name="Dugan-Rocha S."/>
            <person name="Ding Y."/>
            <person name="Chen G."/>
            <person name="Hawes A."/>
            <person name="Holder M."/>
            <person name="Jhangiani S."/>
            <person name="Johnson A."/>
            <person name="Khan Z."/>
            <person name="Li Z."/>
            <person name="Liu W."/>
            <person name="Liu X."/>
            <person name="Perez L."/>
            <person name="Shen H."/>
            <person name="Wang Q."/>
            <person name="Watt J."/>
            <person name="Xi L."/>
            <person name="Xin Y."/>
            <person name="Zhou J."/>
            <person name="Deng J."/>
            <person name="Jiang H."/>
            <person name="Liu Y."/>
            <person name="Qu J."/>
            <person name="Song X.-Z."/>
            <person name="Zhang L."/>
            <person name="Villasana D."/>
            <person name="Johnson A."/>
            <person name="Liu J."/>
            <person name="Liyanage D."/>
            <person name="Lorensuhewa L."/>
            <person name="Robinson T."/>
            <person name="Song A."/>
            <person name="Song B.-B."/>
            <person name="Dinh H."/>
            <person name="Thornton R."/>
            <person name="Coyle M."/>
            <person name="Francisco L."/>
            <person name="Jackson L."/>
            <person name="Javaid M."/>
            <person name="Korchina V."/>
            <person name="Kovar C."/>
            <person name="Mata R."/>
            <person name="Mathew T."/>
            <person name="Ngo R."/>
            <person name="Nguyen L."/>
            <person name="Nguyen N."/>
            <person name="Okwuonu G."/>
            <person name="Ongeri F."/>
            <person name="Pham C."/>
            <person name="Simmons D."/>
            <person name="Wilczek-Boney K."/>
            <person name="Hale W."/>
            <person name="Jakkamsetti A."/>
            <person name="Pham P."/>
            <person name="Ruth R."/>
            <person name="San Lucas F."/>
            <person name="Warren J."/>
            <person name="Zhang J."/>
            <person name="Zhao Z."/>
            <person name="Zhou C."/>
            <person name="Zhu D."/>
            <person name="Lee S."/>
            <person name="Bess C."/>
            <person name="Blankenburg K."/>
            <person name="Forbes L."/>
            <person name="Fu Q."/>
            <person name="Gubbala S."/>
            <person name="Hirani K."/>
            <person name="Jayaseelan J.C."/>
            <person name="Lara F."/>
            <person name="Munidasa M."/>
            <person name="Palculict T."/>
            <person name="Patil S."/>
            <person name="Pu L.-L."/>
            <person name="Saada N."/>
            <person name="Tang L."/>
            <person name="Weissenberger G."/>
            <person name="Zhu Y."/>
            <person name="Hemphill L."/>
            <person name="Shang Y."/>
            <person name="Youmans B."/>
            <person name="Ayvaz T."/>
            <person name="Ross M."/>
            <person name="Santibanez J."/>
            <person name="Aqrawi P."/>
            <person name="Gross S."/>
            <person name="Joshi V."/>
            <person name="Fowler G."/>
            <person name="Nazareth L."/>
            <person name="Reid J."/>
            <person name="Worley K."/>
            <person name="Petrosino J."/>
            <person name="Highlander S."/>
            <person name="Gibbs R."/>
        </authorList>
    </citation>
    <scope>NUCLEOTIDE SEQUENCE [LARGE SCALE GENOMIC DNA]</scope>
    <source>
        <strain evidence="2 3">DSM 10105</strain>
    </source>
</reference>
<keyword evidence="3" id="KW-1185">Reference proteome</keyword>
<dbReference type="RefSeq" id="WP_006290037.1">
    <property type="nucleotide sequence ID" value="NZ_AP012333.1"/>
</dbReference>
<dbReference type="HOGENOM" id="CLU_914201_0_0_11"/>
<evidence type="ECO:0000313" key="2">
    <source>
        <dbReference type="EMBL" id="EFT83100.1"/>
    </source>
</evidence>
<comment type="caution">
    <text evidence="2">The sequence shown here is derived from an EMBL/GenBank/DDBJ whole genome shotgun (WGS) entry which is preliminary data.</text>
</comment>
<dbReference type="Gene3D" id="2.30.30.20">
    <property type="entry name" value="Aspartate carbamoyltransferase regulatory subunit, C-terminal domain"/>
    <property type="match status" value="1"/>
</dbReference>
<gene>
    <name evidence="2" type="ORF">HMPREF0620_0105</name>
</gene>
<dbReference type="eggNOG" id="COG5263">
    <property type="taxonomic scope" value="Bacteria"/>
</dbReference>
<dbReference type="EMBL" id="AEON01000001">
    <property type="protein sequence ID" value="EFT83100.1"/>
    <property type="molecule type" value="Genomic_DNA"/>
</dbReference>
<keyword evidence="1" id="KW-0677">Repeat</keyword>
<sequence>MTHSVNKKSRIFVILLALVVIVSLGCANLPKAFADPMVPDYDYTGFVYDSATNDKYYAVDGQIVKSKEIQDTGDWYWFKADGKMARDEEVYLNSSGGKWVYYDSFGRMVKGVRWINSSGGKWVYYSMDTGAMAHGEAYLNYDSEHTGWYYFDQNSGAMAHGVKWLNTDGGKWVYYDHATGIMAHGEAYINYDSEHTGWYYFDQNSGKMAHGDVYLPSNGGKWVRYNEKTGKMVYGLDFYHGAWYYFDKGTGKMAHGRTWVPEWNKWVTFDQATGRYVEPAKRPVPKPAPARAGYQGYKHHGSFCSPRGATATDDRNGNFLHCKVARDGRLRWAK</sequence>
<dbReference type="InterPro" id="IPR018337">
    <property type="entry name" value="Cell_wall/Cho-bd_repeat"/>
</dbReference>
<name>E6JZ06_PARDN</name>
<protein>
    <submittedName>
        <fullName evidence="2">Cell wall-binding repeat protein</fullName>
    </submittedName>
</protein>
<dbReference type="SUPFAM" id="SSF69360">
    <property type="entry name" value="Cell wall binding repeat"/>
    <property type="match status" value="1"/>
</dbReference>
<dbReference type="PATRIC" id="fig|864564.6.peg.1612"/>
<proteinExistence type="predicted"/>